<feature type="region of interest" description="Disordered" evidence="2">
    <location>
        <begin position="142"/>
        <end position="187"/>
    </location>
</feature>
<proteinExistence type="inferred from homology"/>
<dbReference type="Pfam" id="PF09783">
    <property type="entry name" value="Vac_ImportDeg"/>
    <property type="match status" value="1"/>
</dbReference>
<dbReference type="EMBL" id="ML992673">
    <property type="protein sequence ID" value="KAF2212470.1"/>
    <property type="molecule type" value="Genomic_DNA"/>
</dbReference>
<dbReference type="GO" id="GO:0043161">
    <property type="term" value="P:proteasome-mediated ubiquitin-dependent protein catabolic process"/>
    <property type="evidence" value="ECO:0007669"/>
    <property type="project" value="TreeGrafter"/>
</dbReference>
<feature type="region of interest" description="Disordered" evidence="2">
    <location>
        <begin position="78"/>
        <end position="104"/>
    </location>
</feature>
<feature type="compositionally biased region" description="Polar residues" evidence="2">
    <location>
        <begin position="613"/>
        <end position="624"/>
    </location>
</feature>
<dbReference type="OrthoDB" id="62at2759"/>
<dbReference type="GO" id="GO:0006623">
    <property type="term" value="P:protein targeting to vacuole"/>
    <property type="evidence" value="ECO:0007669"/>
    <property type="project" value="TreeGrafter"/>
</dbReference>
<evidence type="ECO:0000313" key="4">
    <source>
        <dbReference type="Proteomes" id="UP000799539"/>
    </source>
</evidence>
<protein>
    <recommendedName>
        <fullName evidence="5">Vacuolar import and degradation protein-domain-containing protein</fullName>
    </recommendedName>
</protein>
<feature type="compositionally biased region" description="Basic and acidic residues" evidence="2">
    <location>
        <begin position="219"/>
        <end position="229"/>
    </location>
</feature>
<feature type="region of interest" description="Disordered" evidence="2">
    <location>
        <begin position="199"/>
        <end position="270"/>
    </location>
</feature>
<feature type="compositionally biased region" description="Pro residues" evidence="2">
    <location>
        <begin position="353"/>
        <end position="364"/>
    </location>
</feature>
<sequence length="754" mass="83569">MPPPSNTPNGSNPRSPVSGDSAGSTPPPPLEPAQRPLTPLSYFSSPVPDLASTLHTSAAEDADEANVSFLRDSLESLDRAEETTASRGPTHRRGQSHNDLSRDPRIANRLAQARHLEAQSRSDNEDISRRLRLQRVLARLNQIHDPTTNNTSSATAYSNRTPSPGRNDQYDWAPSHETTTNTANQDENELDQILAELRRQPSSANSSSDAARLISQSETRTRERNRDSHAPTSTDLLDAAATGDRQRRSLRSRAVLQRARQESSPSATERILRYAMERRGTEMSEEEERARVAGWFNPAPAAGSNRTSGEQHRSGMSDRDSWPLPPSANELRSRTMQERAEAMQRRYGENAPPRLPRISTPPVPATATSSSNAQFLENALRYLDQLRFCYSYEQALSAAIDHGLATKEFFADKHDDFVMDLSEIDPVTESSWLQPGTVFEGHQHASNVNTALLATRAGASTRAVEQINPNFRTQAAAAGFDHPPGSTRWVDHPNTIAPFQSLVGLTGSGQPPANMLLTTSKEPDLTHDHWPVRVIIHSIDADRMTLQGTMEAYDVPQHPRSLSITNSADRPKAGKKNAPITTYLEGHIIDLDTHSFLTPNTTKDSQRRGSPLTDPNNTTHYTHLSDSIAFPSANEKTDASNWRKLPPFNEFASDEEMARVLLSKDRMSDVGRDYIFMRWKERCFVHGKGDTCSESERQGDQDRGHGLTISGFYCVSLRRADGVVEGLYFDPTSTPYQCVRLKGRGTGWGAVELR</sequence>
<dbReference type="PANTHER" id="PTHR14534:SF3">
    <property type="entry name" value="GID COMPLEX SUBUNIT 4 HOMOLOG"/>
    <property type="match status" value="1"/>
</dbReference>
<feature type="compositionally biased region" description="Basic and acidic residues" evidence="2">
    <location>
        <begin position="309"/>
        <end position="321"/>
    </location>
</feature>
<dbReference type="Proteomes" id="UP000799539">
    <property type="component" value="Unassembled WGS sequence"/>
</dbReference>
<evidence type="ECO:0000256" key="2">
    <source>
        <dbReference type="SAM" id="MobiDB-lite"/>
    </source>
</evidence>
<feature type="region of interest" description="Disordered" evidence="2">
    <location>
        <begin position="297"/>
        <end position="328"/>
    </location>
</feature>
<feature type="compositionally biased region" description="Polar residues" evidence="2">
    <location>
        <begin position="176"/>
        <end position="185"/>
    </location>
</feature>
<name>A0A6A6FGA4_9PEZI</name>
<evidence type="ECO:0000256" key="1">
    <source>
        <dbReference type="ARBA" id="ARBA00061469"/>
    </source>
</evidence>
<dbReference type="GO" id="GO:0034657">
    <property type="term" value="C:GID complex"/>
    <property type="evidence" value="ECO:0007669"/>
    <property type="project" value="TreeGrafter"/>
</dbReference>
<feature type="region of interest" description="Disordered" evidence="2">
    <location>
        <begin position="1"/>
        <end position="49"/>
    </location>
</feature>
<feature type="compositionally biased region" description="Low complexity" evidence="2">
    <location>
        <begin position="147"/>
        <end position="161"/>
    </location>
</feature>
<feature type="region of interest" description="Disordered" evidence="2">
    <location>
        <begin position="595"/>
        <end position="624"/>
    </location>
</feature>
<dbReference type="GO" id="GO:0005773">
    <property type="term" value="C:vacuole"/>
    <property type="evidence" value="ECO:0007669"/>
    <property type="project" value="GOC"/>
</dbReference>
<organism evidence="3 4">
    <name type="scientific">Cercospora zeae-maydis SCOH1-5</name>
    <dbReference type="NCBI Taxonomy" id="717836"/>
    <lineage>
        <taxon>Eukaryota</taxon>
        <taxon>Fungi</taxon>
        <taxon>Dikarya</taxon>
        <taxon>Ascomycota</taxon>
        <taxon>Pezizomycotina</taxon>
        <taxon>Dothideomycetes</taxon>
        <taxon>Dothideomycetidae</taxon>
        <taxon>Mycosphaerellales</taxon>
        <taxon>Mycosphaerellaceae</taxon>
        <taxon>Cercospora</taxon>
    </lineage>
</organism>
<dbReference type="GO" id="GO:0007039">
    <property type="term" value="P:protein catabolic process in the vacuole"/>
    <property type="evidence" value="ECO:0007669"/>
    <property type="project" value="TreeGrafter"/>
</dbReference>
<keyword evidence="4" id="KW-1185">Reference proteome</keyword>
<evidence type="ECO:0000313" key="3">
    <source>
        <dbReference type="EMBL" id="KAF2212470.1"/>
    </source>
</evidence>
<dbReference type="InterPro" id="IPR018618">
    <property type="entry name" value="GID4/10-like"/>
</dbReference>
<accession>A0A6A6FGA4</accession>
<feature type="compositionally biased region" description="Polar residues" evidence="2">
    <location>
        <begin position="200"/>
        <end position="218"/>
    </location>
</feature>
<reference evidence="3" key="1">
    <citation type="journal article" date="2020" name="Stud. Mycol.">
        <title>101 Dothideomycetes genomes: a test case for predicting lifestyles and emergence of pathogens.</title>
        <authorList>
            <person name="Haridas S."/>
            <person name="Albert R."/>
            <person name="Binder M."/>
            <person name="Bloem J."/>
            <person name="Labutti K."/>
            <person name="Salamov A."/>
            <person name="Andreopoulos B."/>
            <person name="Baker S."/>
            <person name="Barry K."/>
            <person name="Bills G."/>
            <person name="Bluhm B."/>
            <person name="Cannon C."/>
            <person name="Castanera R."/>
            <person name="Culley D."/>
            <person name="Daum C."/>
            <person name="Ezra D."/>
            <person name="Gonzalez J."/>
            <person name="Henrissat B."/>
            <person name="Kuo A."/>
            <person name="Liang C."/>
            <person name="Lipzen A."/>
            <person name="Lutzoni F."/>
            <person name="Magnuson J."/>
            <person name="Mondo S."/>
            <person name="Nolan M."/>
            <person name="Ohm R."/>
            <person name="Pangilinan J."/>
            <person name="Park H.-J."/>
            <person name="Ramirez L."/>
            <person name="Alfaro M."/>
            <person name="Sun H."/>
            <person name="Tritt A."/>
            <person name="Yoshinaga Y."/>
            <person name="Zwiers L.-H."/>
            <person name="Turgeon B."/>
            <person name="Goodwin S."/>
            <person name="Spatafora J."/>
            <person name="Crous P."/>
            <person name="Grigoriev I."/>
        </authorList>
    </citation>
    <scope>NUCLEOTIDE SEQUENCE</scope>
    <source>
        <strain evidence="3">SCOH1-5</strain>
    </source>
</reference>
<evidence type="ECO:0008006" key="5">
    <source>
        <dbReference type="Google" id="ProtNLM"/>
    </source>
</evidence>
<gene>
    <name evidence="3" type="ORF">CERZMDRAFT_106192</name>
</gene>
<dbReference type="GO" id="GO:0045721">
    <property type="term" value="P:negative regulation of gluconeogenesis"/>
    <property type="evidence" value="ECO:0007669"/>
    <property type="project" value="TreeGrafter"/>
</dbReference>
<dbReference type="AlphaFoldDB" id="A0A6A6FGA4"/>
<feature type="region of interest" description="Disordered" evidence="2">
    <location>
        <begin position="350"/>
        <end position="370"/>
    </location>
</feature>
<dbReference type="PANTHER" id="PTHR14534">
    <property type="entry name" value="VACUOLAR IMPORT AND DEGRADATION PROTEIN 24"/>
    <property type="match status" value="1"/>
</dbReference>
<feature type="compositionally biased region" description="Low complexity" evidence="2">
    <location>
        <begin position="7"/>
        <end position="16"/>
    </location>
</feature>
<comment type="similarity">
    <text evidence="1">Belongs to the GID4/VID24 family.</text>
</comment>